<evidence type="ECO:0000313" key="3">
    <source>
        <dbReference type="Proteomes" id="UP000630936"/>
    </source>
</evidence>
<sequence>MRTIYICLGCAAQYLPPESMTYPSSPGVTASPVHCGAPGCRSAVAVSVAASGLPPEVLAKFARRAAGLDGERRVPRPARRARGRRAGAAPQSARSRLL</sequence>
<feature type="region of interest" description="Disordered" evidence="1">
    <location>
        <begin position="69"/>
        <end position="98"/>
    </location>
</feature>
<dbReference type="EMBL" id="BMWG01000019">
    <property type="protein sequence ID" value="GGZ49745.1"/>
    <property type="molecule type" value="Genomic_DNA"/>
</dbReference>
<name>A0A918QJN1_9ACTN</name>
<dbReference type="AlphaFoldDB" id="A0A918QJN1"/>
<accession>A0A918QJN1</accession>
<gene>
    <name evidence="2" type="ORF">GCM10010387_50030</name>
</gene>
<dbReference type="Proteomes" id="UP000630936">
    <property type="component" value="Unassembled WGS sequence"/>
</dbReference>
<feature type="compositionally biased region" description="Basic residues" evidence="1">
    <location>
        <begin position="75"/>
        <end position="85"/>
    </location>
</feature>
<comment type="caution">
    <text evidence="2">The sequence shown here is derived from an EMBL/GenBank/DDBJ whole genome shotgun (WGS) entry which is preliminary data.</text>
</comment>
<keyword evidence="3" id="KW-1185">Reference proteome</keyword>
<organism evidence="2 3">
    <name type="scientific">Streptomyces inusitatus</name>
    <dbReference type="NCBI Taxonomy" id="68221"/>
    <lineage>
        <taxon>Bacteria</taxon>
        <taxon>Bacillati</taxon>
        <taxon>Actinomycetota</taxon>
        <taxon>Actinomycetes</taxon>
        <taxon>Kitasatosporales</taxon>
        <taxon>Streptomycetaceae</taxon>
        <taxon>Streptomyces</taxon>
    </lineage>
</organism>
<proteinExistence type="predicted"/>
<evidence type="ECO:0000256" key="1">
    <source>
        <dbReference type="SAM" id="MobiDB-lite"/>
    </source>
</evidence>
<feature type="compositionally biased region" description="Low complexity" evidence="1">
    <location>
        <begin position="86"/>
        <end position="98"/>
    </location>
</feature>
<evidence type="ECO:0000313" key="2">
    <source>
        <dbReference type="EMBL" id="GGZ49745.1"/>
    </source>
</evidence>
<protein>
    <submittedName>
        <fullName evidence="2">Uncharacterized protein</fullName>
    </submittedName>
</protein>
<reference evidence="2" key="1">
    <citation type="journal article" date="2014" name="Int. J. Syst. Evol. Microbiol.">
        <title>Complete genome sequence of Corynebacterium casei LMG S-19264T (=DSM 44701T), isolated from a smear-ripened cheese.</title>
        <authorList>
            <consortium name="US DOE Joint Genome Institute (JGI-PGF)"/>
            <person name="Walter F."/>
            <person name="Albersmeier A."/>
            <person name="Kalinowski J."/>
            <person name="Ruckert C."/>
        </authorList>
    </citation>
    <scope>NUCLEOTIDE SEQUENCE</scope>
    <source>
        <strain evidence="2">JCM 4988</strain>
    </source>
</reference>
<reference evidence="2" key="2">
    <citation type="submission" date="2020-09" db="EMBL/GenBank/DDBJ databases">
        <authorList>
            <person name="Sun Q."/>
            <person name="Ohkuma M."/>
        </authorList>
    </citation>
    <scope>NUCLEOTIDE SEQUENCE</scope>
    <source>
        <strain evidence="2">JCM 4988</strain>
    </source>
</reference>